<dbReference type="Proteomes" id="UP001500051">
    <property type="component" value="Unassembled WGS sequence"/>
</dbReference>
<reference evidence="3" key="1">
    <citation type="journal article" date="2019" name="Int. J. Syst. Evol. Microbiol.">
        <title>The Global Catalogue of Microorganisms (GCM) 10K type strain sequencing project: providing services to taxonomists for standard genome sequencing and annotation.</title>
        <authorList>
            <consortium name="The Broad Institute Genomics Platform"/>
            <consortium name="The Broad Institute Genome Sequencing Center for Infectious Disease"/>
            <person name="Wu L."/>
            <person name="Ma J."/>
        </authorList>
    </citation>
    <scope>NUCLEOTIDE SEQUENCE [LARGE SCALE GENOMIC DNA]</scope>
    <source>
        <strain evidence="3">JCM 16548</strain>
    </source>
</reference>
<feature type="transmembrane region" description="Helical" evidence="1">
    <location>
        <begin position="20"/>
        <end position="39"/>
    </location>
</feature>
<sequence>MEGTRPVGRDPDRRLRPSAVLVIVLSVVIVLLVVAVPAVQRWKADEPPVPLRPSTAPDRVRSVSIDFGLVVDPGTSWPGVARRLDQVQATGVALNAGRVEFTAFDWPAHPEVAAESGTDHLAVAARQLRVGTDGQERQITLVVDAFIPEWIKSDPSVGGVGAAGQRGPYTASASQLHSGVVGDRLVEYVAALGERYDPSAIELTELFLSRYTFGAEDLVLYRQMTGATDWPRNTDGSIFEDDPTIGTWRSQVLAHLLGRMRSALDGVRDGRGSDIDLIMDVRVDWEDPAAGRPFSGQDYAILLGVVDKLQLWAYLGSPTGPERTVSDITDLTGTLQSAGLDMSRLIVSVGLWSGSESGEPPGRLAPRTLGEAAAAAEQHDIRAVSVTPYTLMTDDHWAALAEIWA</sequence>
<proteinExistence type="predicted"/>
<evidence type="ECO:0000313" key="3">
    <source>
        <dbReference type="Proteomes" id="UP001500051"/>
    </source>
</evidence>
<evidence type="ECO:0000313" key="2">
    <source>
        <dbReference type="EMBL" id="GAA3702632.1"/>
    </source>
</evidence>
<gene>
    <name evidence="2" type="ORF">GCM10022204_19670</name>
</gene>
<evidence type="ECO:0000256" key="1">
    <source>
        <dbReference type="SAM" id="Phobius"/>
    </source>
</evidence>
<keyword evidence="1" id="KW-1133">Transmembrane helix</keyword>
<comment type="caution">
    <text evidence="2">The sequence shown here is derived from an EMBL/GenBank/DDBJ whole genome shotgun (WGS) entry which is preliminary data.</text>
</comment>
<organism evidence="2 3">
    <name type="scientific">Microlunatus aurantiacus</name>
    <dbReference type="NCBI Taxonomy" id="446786"/>
    <lineage>
        <taxon>Bacteria</taxon>
        <taxon>Bacillati</taxon>
        <taxon>Actinomycetota</taxon>
        <taxon>Actinomycetes</taxon>
        <taxon>Propionibacteriales</taxon>
        <taxon>Propionibacteriaceae</taxon>
        <taxon>Microlunatus</taxon>
    </lineage>
</organism>
<protein>
    <submittedName>
        <fullName evidence="2">Uncharacterized protein</fullName>
    </submittedName>
</protein>
<keyword evidence="1" id="KW-0472">Membrane</keyword>
<accession>A0ABP7D9U5</accession>
<keyword evidence="1" id="KW-0812">Transmembrane</keyword>
<dbReference type="EMBL" id="BAAAYX010000004">
    <property type="protein sequence ID" value="GAA3702632.1"/>
    <property type="molecule type" value="Genomic_DNA"/>
</dbReference>
<keyword evidence="3" id="KW-1185">Reference proteome</keyword>
<name>A0ABP7D9U5_9ACTN</name>